<accession>W9STV4</accession>
<dbReference type="Proteomes" id="UP000030645">
    <property type="component" value="Unassembled WGS sequence"/>
</dbReference>
<protein>
    <recommendedName>
        <fullName evidence="5">Secreted protein</fullName>
    </recommendedName>
</protein>
<evidence type="ECO:0000313" key="3">
    <source>
        <dbReference type="EMBL" id="EXC26226.1"/>
    </source>
</evidence>
<name>W9STV4_9ROSA</name>
<proteinExistence type="predicted"/>
<evidence type="ECO:0000256" key="2">
    <source>
        <dbReference type="SAM" id="SignalP"/>
    </source>
</evidence>
<dbReference type="AlphaFoldDB" id="W9STV4"/>
<evidence type="ECO:0000256" key="1">
    <source>
        <dbReference type="SAM" id="MobiDB-lite"/>
    </source>
</evidence>
<dbReference type="EMBL" id="KE346101">
    <property type="protein sequence ID" value="EXC26226.1"/>
    <property type="molecule type" value="Genomic_DNA"/>
</dbReference>
<evidence type="ECO:0008006" key="5">
    <source>
        <dbReference type="Google" id="ProtNLM"/>
    </source>
</evidence>
<keyword evidence="2" id="KW-0732">Signal</keyword>
<feature type="compositionally biased region" description="Basic and acidic residues" evidence="1">
    <location>
        <begin position="33"/>
        <end position="46"/>
    </location>
</feature>
<feature type="signal peptide" evidence="2">
    <location>
        <begin position="1"/>
        <end position="27"/>
    </location>
</feature>
<organism evidence="3 4">
    <name type="scientific">Morus notabilis</name>
    <dbReference type="NCBI Taxonomy" id="981085"/>
    <lineage>
        <taxon>Eukaryota</taxon>
        <taxon>Viridiplantae</taxon>
        <taxon>Streptophyta</taxon>
        <taxon>Embryophyta</taxon>
        <taxon>Tracheophyta</taxon>
        <taxon>Spermatophyta</taxon>
        <taxon>Magnoliopsida</taxon>
        <taxon>eudicotyledons</taxon>
        <taxon>Gunneridae</taxon>
        <taxon>Pentapetalae</taxon>
        <taxon>rosids</taxon>
        <taxon>fabids</taxon>
        <taxon>Rosales</taxon>
        <taxon>Moraceae</taxon>
        <taxon>Moreae</taxon>
        <taxon>Morus</taxon>
    </lineage>
</organism>
<dbReference type="eggNOG" id="ENOG502SBX0">
    <property type="taxonomic scope" value="Eukaryota"/>
</dbReference>
<feature type="region of interest" description="Disordered" evidence="1">
    <location>
        <begin position="29"/>
        <end position="71"/>
    </location>
</feature>
<feature type="chain" id="PRO_5004933304" description="Secreted protein" evidence="2">
    <location>
        <begin position="28"/>
        <end position="80"/>
    </location>
</feature>
<gene>
    <name evidence="3" type="ORF">L484_022797</name>
</gene>
<evidence type="ECO:0000313" key="4">
    <source>
        <dbReference type="Proteomes" id="UP000030645"/>
    </source>
</evidence>
<sequence length="80" mass="8928">MLTTRVIATSFILFLLIFTCSSGLAQGYGVGSGEKDRRIHVDESAGQRKTRMNHGSSRGPRKRLVNPTVQHPFQAREFPL</sequence>
<reference evidence="4" key="1">
    <citation type="submission" date="2013-01" db="EMBL/GenBank/DDBJ databases">
        <title>Draft Genome Sequence of a Mulberry Tree, Morus notabilis C.K. Schneid.</title>
        <authorList>
            <person name="He N."/>
            <person name="Zhao S."/>
        </authorList>
    </citation>
    <scope>NUCLEOTIDE SEQUENCE</scope>
</reference>
<keyword evidence="4" id="KW-1185">Reference proteome</keyword>